<dbReference type="PANTHER" id="PTHR31297:SF1">
    <property type="entry name" value="GLUCAN 1,3-BETA-GLUCOSIDASE I_II-RELATED"/>
    <property type="match status" value="1"/>
</dbReference>
<dbReference type="Gene3D" id="3.20.20.80">
    <property type="entry name" value="Glycosidases"/>
    <property type="match status" value="1"/>
</dbReference>
<evidence type="ECO:0000256" key="9">
    <source>
        <dbReference type="ARBA" id="ARBA00038929"/>
    </source>
</evidence>
<evidence type="ECO:0000313" key="14">
    <source>
        <dbReference type="Proteomes" id="UP001056384"/>
    </source>
</evidence>
<evidence type="ECO:0000259" key="12">
    <source>
        <dbReference type="Pfam" id="PF00150"/>
    </source>
</evidence>
<keyword evidence="6 10" id="KW-0326">Glycosidase</keyword>
<evidence type="ECO:0000256" key="10">
    <source>
        <dbReference type="RuleBase" id="RU361153"/>
    </source>
</evidence>
<evidence type="ECO:0000256" key="5">
    <source>
        <dbReference type="ARBA" id="ARBA00022801"/>
    </source>
</evidence>
<dbReference type="InterPro" id="IPR001547">
    <property type="entry name" value="Glyco_hydro_5"/>
</dbReference>
<comment type="catalytic activity">
    <reaction evidence="8">
        <text>Successive hydrolysis of beta-D-glucose units from the non-reducing ends of (1-&gt;3)-beta-D-glucans, releasing alpha-glucose.</text>
        <dbReference type="EC" id="3.2.1.58"/>
    </reaction>
</comment>
<accession>A0A9Q9B0B7</accession>
<comment type="subcellular location">
    <subcellularLocation>
        <location evidence="1">Secreted</location>
    </subcellularLocation>
</comment>
<keyword evidence="3" id="KW-0964">Secreted</keyword>
<proteinExistence type="inferred from homology"/>
<evidence type="ECO:0000256" key="4">
    <source>
        <dbReference type="ARBA" id="ARBA00022729"/>
    </source>
</evidence>
<evidence type="ECO:0000256" key="6">
    <source>
        <dbReference type="ARBA" id="ARBA00023295"/>
    </source>
</evidence>
<evidence type="ECO:0000256" key="7">
    <source>
        <dbReference type="ARBA" id="ARBA00023316"/>
    </source>
</evidence>
<keyword evidence="4 11" id="KW-0732">Signal</keyword>
<dbReference type="SUPFAM" id="SSF51445">
    <property type="entry name" value="(Trans)glycosidases"/>
    <property type="match status" value="1"/>
</dbReference>
<evidence type="ECO:0000256" key="2">
    <source>
        <dbReference type="ARBA" id="ARBA00005641"/>
    </source>
</evidence>
<dbReference type="PANTHER" id="PTHR31297">
    <property type="entry name" value="GLUCAN ENDO-1,6-BETA-GLUCOSIDASE B"/>
    <property type="match status" value="1"/>
</dbReference>
<reference evidence="13" key="1">
    <citation type="submission" date="2022-06" db="EMBL/GenBank/DDBJ databases">
        <title>Complete genome sequences of two strains of the flax pathogen Septoria linicola.</title>
        <authorList>
            <person name="Lapalu N."/>
            <person name="Simon A."/>
            <person name="Demenou B."/>
            <person name="Paumier D."/>
            <person name="Guillot M.-P."/>
            <person name="Gout L."/>
            <person name="Valade R."/>
        </authorList>
    </citation>
    <scope>NUCLEOTIDE SEQUENCE</scope>
    <source>
        <strain evidence="13">SE15195</strain>
    </source>
</reference>
<dbReference type="GO" id="GO:0005576">
    <property type="term" value="C:extracellular region"/>
    <property type="evidence" value="ECO:0007669"/>
    <property type="project" value="UniProtKB-SubCell"/>
</dbReference>
<dbReference type="GO" id="GO:0009986">
    <property type="term" value="C:cell surface"/>
    <property type="evidence" value="ECO:0007669"/>
    <property type="project" value="TreeGrafter"/>
</dbReference>
<protein>
    <recommendedName>
        <fullName evidence="9">glucan 1,3-beta-glucosidase</fullName>
        <ecNumber evidence="9">3.2.1.58</ecNumber>
    </recommendedName>
</protein>
<dbReference type="GO" id="GO:0071555">
    <property type="term" value="P:cell wall organization"/>
    <property type="evidence" value="ECO:0007669"/>
    <property type="project" value="UniProtKB-KW"/>
</dbReference>
<dbReference type="GO" id="GO:0004338">
    <property type="term" value="F:glucan exo-1,3-beta-glucosidase activity"/>
    <property type="evidence" value="ECO:0007669"/>
    <property type="project" value="UniProtKB-EC"/>
</dbReference>
<gene>
    <name evidence="13" type="ORF">Slin15195_G116740</name>
</gene>
<feature type="signal peptide" evidence="11">
    <location>
        <begin position="1"/>
        <end position="17"/>
    </location>
</feature>
<keyword evidence="14" id="KW-1185">Reference proteome</keyword>
<keyword evidence="5 10" id="KW-0378">Hydrolase</keyword>
<feature type="domain" description="Glycoside hydrolase family 5" evidence="12">
    <location>
        <begin position="154"/>
        <end position="358"/>
    </location>
</feature>
<evidence type="ECO:0000256" key="8">
    <source>
        <dbReference type="ARBA" id="ARBA00036824"/>
    </source>
</evidence>
<dbReference type="Proteomes" id="UP001056384">
    <property type="component" value="Chromosome 11"/>
</dbReference>
<dbReference type="GO" id="GO:0009251">
    <property type="term" value="P:glucan catabolic process"/>
    <property type="evidence" value="ECO:0007669"/>
    <property type="project" value="TreeGrafter"/>
</dbReference>
<dbReference type="AlphaFoldDB" id="A0A9Q9B0B7"/>
<dbReference type="EMBL" id="CP099428">
    <property type="protein sequence ID" value="USW58355.1"/>
    <property type="molecule type" value="Genomic_DNA"/>
</dbReference>
<keyword evidence="7" id="KW-0961">Cell wall biogenesis/degradation</keyword>
<sequence>MRIQSALVLGLAASTQAAPVPGLIGDLFAGIQASVNNVVTTVTSQVKSANALADAVAKLGVMLRTDGSKAGSKFSSNQFVFNEIATIKKIIHDIIWAKQGRSFVNWTTYKANGVNLGAWLEQEQNYDLAWWAANVGNNYIDEWSWCQAVGFATCGPKLEARYNSFITQADIDKMGKLGINTLRIPTTYAAWVKVPGSQLYTGGQQAALANVVNYAIDKYNMHVIIGLHSLPGGVNTLGIGEAFGHDAWFFNATNLDYSFRAIDSVLNFIKASNRQYAFTIAPINEPSDNFAGFTTPAGLTTNGGNWINTYMNGVLSRIGKVDKRIPLMLQDAFFSEQHWSPFYPAGTNMVIDSHIYFFAAAGAYSQYVAPAFVVKPNSSAKSLYNNTLAYRKTLYDTQVYAYNKYASGGAFWNYRMLNDVDTVDGEGKLQDYWSWSGLADAGIPSATGVNGSYC</sequence>
<evidence type="ECO:0000256" key="3">
    <source>
        <dbReference type="ARBA" id="ARBA00022525"/>
    </source>
</evidence>
<organism evidence="13 14">
    <name type="scientific">Septoria linicola</name>
    <dbReference type="NCBI Taxonomy" id="215465"/>
    <lineage>
        <taxon>Eukaryota</taxon>
        <taxon>Fungi</taxon>
        <taxon>Dikarya</taxon>
        <taxon>Ascomycota</taxon>
        <taxon>Pezizomycotina</taxon>
        <taxon>Dothideomycetes</taxon>
        <taxon>Dothideomycetidae</taxon>
        <taxon>Mycosphaerellales</taxon>
        <taxon>Mycosphaerellaceae</taxon>
        <taxon>Septoria</taxon>
    </lineage>
</organism>
<evidence type="ECO:0000256" key="11">
    <source>
        <dbReference type="SAM" id="SignalP"/>
    </source>
</evidence>
<dbReference type="Pfam" id="PF00150">
    <property type="entry name" value="Cellulase"/>
    <property type="match status" value="1"/>
</dbReference>
<evidence type="ECO:0000256" key="1">
    <source>
        <dbReference type="ARBA" id="ARBA00004613"/>
    </source>
</evidence>
<evidence type="ECO:0000313" key="13">
    <source>
        <dbReference type="EMBL" id="USW58355.1"/>
    </source>
</evidence>
<name>A0A9Q9B0B7_9PEZI</name>
<dbReference type="InterPro" id="IPR050386">
    <property type="entry name" value="Glycosyl_hydrolase_5"/>
</dbReference>
<dbReference type="InterPro" id="IPR017853">
    <property type="entry name" value="GH"/>
</dbReference>
<dbReference type="EC" id="3.2.1.58" evidence="9"/>
<comment type="similarity">
    <text evidence="2 10">Belongs to the glycosyl hydrolase 5 (cellulase A) family.</text>
</comment>
<feature type="chain" id="PRO_5040507374" description="glucan 1,3-beta-glucosidase" evidence="11">
    <location>
        <begin position="18"/>
        <end position="454"/>
    </location>
</feature>